<dbReference type="AlphaFoldDB" id="A0A0P0YSZ5"/>
<feature type="domain" description="Glycosyltransferase 2-like" evidence="1">
    <location>
        <begin position="7"/>
        <end position="134"/>
    </location>
</feature>
<dbReference type="PANTHER" id="PTHR43685:SF2">
    <property type="entry name" value="GLYCOSYLTRANSFERASE 2-LIKE DOMAIN-CONTAINING PROTEIN"/>
    <property type="match status" value="1"/>
</dbReference>
<organism evidence="2">
    <name type="scientific">Klebsiella sp. 2212/52</name>
    <dbReference type="NCBI Taxonomy" id="1497829"/>
    <lineage>
        <taxon>Bacteria</taxon>
        <taxon>Pseudomonadati</taxon>
        <taxon>Pseudomonadota</taxon>
        <taxon>Gammaproteobacteria</taxon>
        <taxon>Enterobacterales</taxon>
        <taxon>Enterobacteriaceae</taxon>
        <taxon>Klebsiella/Raoultella group</taxon>
        <taxon>Klebsiella</taxon>
    </lineage>
</organism>
<keyword evidence="2" id="KW-0808">Transferase</keyword>
<dbReference type="Gene3D" id="3.90.550.10">
    <property type="entry name" value="Spore Coat Polysaccharide Biosynthesis Protein SpsA, Chain A"/>
    <property type="match status" value="1"/>
</dbReference>
<protein>
    <submittedName>
        <fullName evidence="2">Glycosyl transferase</fullName>
    </submittedName>
</protein>
<reference evidence="2" key="2">
    <citation type="journal article" date="2015" name="Sci. Rep.">
        <title>Genetic analysis of capsular polysaccharide synthesis gene clusters in 79 capsular types of Klebsiella spp.</title>
        <authorList>
            <person name="Pan Y.J."/>
            <person name="Lin T.L."/>
            <person name="Chen C.T."/>
            <person name="Chen Y.Y."/>
            <person name="Hsieh P.F."/>
            <person name="Hsu C.R."/>
            <person name="Wu M.C."/>
            <person name="Wang J.T."/>
        </authorList>
    </citation>
    <scope>NUCLEOTIDE SEQUENCE</scope>
    <source>
        <strain evidence="2">2212/52</strain>
    </source>
</reference>
<gene>
    <name evidence="2" type="primary">wckV</name>
</gene>
<dbReference type="GO" id="GO:0016740">
    <property type="term" value="F:transferase activity"/>
    <property type="evidence" value="ECO:0007669"/>
    <property type="project" value="UniProtKB-KW"/>
</dbReference>
<dbReference type="CDD" id="cd00761">
    <property type="entry name" value="Glyco_tranf_GTA_type"/>
    <property type="match status" value="1"/>
</dbReference>
<evidence type="ECO:0000259" key="1">
    <source>
        <dbReference type="Pfam" id="PF00535"/>
    </source>
</evidence>
<dbReference type="SUPFAM" id="SSF53448">
    <property type="entry name" value="Nucleotide-diphospho-sugar transferases"/>
    <property type="match status" value="1"/>
</dbReference>
<dbReference type="PANTHER" id="PTHR43685">
    <property type="entry name" value="GLYCOSYLTRANSFERASE"/>
    <property type="match status" value="1"/>
</dbReference>
<sequence>MTTTKISAILTCYNDAPVFRRALMSVTEQTCKVDEIIIVDDCSNDSDELIKIINDFSEFNIQYFRNEINKNGAFSRNFGIEHSHGDYVALLDGDDFWEIEHVEKNISFLHDHKCDFIYSNVFHLQKDGKVIKRKCTDISELSNAFDILFYSPPQTNSFFFKKEIFPEVKFDESLRRHQDYQFLISCIGNQNICIGYNDNYTTYYCESHREPSSRVNFESVFKFWDMNRNKFSELLLNKFLISQLHSSISIVGGGGVRNYFSNFSVLNSTSLSSKLYIKYIKYVNLNTFISRKIEFIFYHLMYGRLRICKKD</sequence>
<dbReference type="InterPro" id="IPR050834">
    <property type="entry name" value="Glycosyltransf_2"/>
</dbReference>
<dbReference type="InterPro" id="IPR001173">
    <property type="entry name" value="Glyco_trans_2-like"/>
</dbReference>
<accession>A0A0P0YSZ5</accession>
<reference evidence="2" key="1">
    <citation type="submission" date="2014-04" db="EMBL/GenBank/DDBJ databases">
        <authorList>
            <person name="Harrison E."/>
        </authorList>
    </citation>
    <scope>NUCLEOTIDE SEQUENCE</scope>
    <source>
        <strain evidence="2">2212/52</strain>
    </source>
</reference>
<dbReference type="EMBL" id="AB924596">
    <property type="protein sequence ID" value="BAT24112.1"/>
    <property type="molecule type" value="Genomic_DNA"/>
</dbReference>
<proteinExistence type="predicted"/>
<dbReference type="InterPro" id="IPR029044">
    <property type="entry name" value="Nucleotide-diphossugar_trans"/>
</dbReference>
<evidence type="ECO:0000313" key="2">
    <source>
        <dbReference type="EMBL" id="BAT24112.1"/>
    </source>
</evidence>
<dbReference type="Pfam" id="PF00535">
    <property type="entry name" value="Glycos_transf_2"/>
    <property type="match status" value="1"/>
</dbReference>
<name>A0A0P0YSZ5_9ENTR</name>